<organism evidence="1 2">
    <name type="scientific">Roseicella aquatilis</name>
    <dbReference type="NCBI Taxonomy" id="2527868"/>
    <lineage>
        <taxon>Bacteria</taxon>
        <taxon>Pseudomonadati</taxon>
        <taxon>Pseudomonadota</taxon>
        <taxon>Alphaproteobacteria</taxon>
        <taxon>Acetobacterales</taxon>
        <taxon>Roseomonadaceae</taxon>
        <taxon>Roseicella</taxon>
    </lineage>
</organism>
<accession>A0A4R4D4N9</accession>
<protein>
    <recommendedName>
        <fullName evidence="3">RNA polymerase sigma factor 70 region 1.1 domain-containing protein</fullName>
    </recommendedName>
</protein>
<dbReference type="Proteomes" id="UP000295023">
    <property type="component" value="Unassembled WGS sequence"/>
</dbReference>
<proteinExistence type="predicted"/>
<evidence type="ECO:0000313" key="1">
    <source>
        <dbReference type="EMBL" id="TCZ53398.1"/>
    </source>
</evidence>
<dbReference type="RefSeq" id="WP_132296363.1">
    <property type="nucleotide sequence ID" value="NZ_SKBM01000039.1"/>
</dbReference>
<gene>
    <name evidence="1" type="ORF">EXY23_24705</name>
</gene>
<comment type="caution">
    <text evidence="1">The sequence shown here is derived from an EMBL/GenBank/DDBJ whole genome shotgun (WGS) entry which is preliminary data.</text>
</comment>
<keyword evidence="2" id="KW-1185">Reference proteome</keyword>
<evidence type="ECO:0008006" key="3">
    <source>
        <dbReference type="Google" id="ProtNLM"/>
    </source>
</evidence>
<dbReference type="AlphaFoldDB" id="A0A4R4D4N9"/>
<reference evidence="1 2" key="1">
    <citation type="submission" date="2019-03" db="EMBL/GenBank/DDBJ databases">
        <title>Paracraurococcus aquatilis NE82 genome sequence.</title>
        <authorList>
            <person name="Zhao Y."/>
            <person name="Du Z."/>
        </authorList>
    </citation>
    <scope>NUCLEOTIDE SEQUENCE [LARGE SCALE GENOMIC DNA]</scope>
    <source>
        <strain evidence="1 2">NE82</strain>
    </source>
</reference>
<name>A0A4R4D4N9_9PROT</name>
<dbReference type="EMBL" id="SKBM01000039">
    <property type="protein sequence ID" value="TCZ53398.1"/>
    <property type="molecule type" value="Genomic_DNA"/>
</dbReference>
<sequence>MPLDGAQLEERLLAMLGRGPGDGGGRDNGNASADASGEGGLLLCGLSKALGRLVGRAHESGNVTLAEVHAATPEGQVPTGFVTDLVDWLRAHGFVVIASSEGAGDDGC</sequence>
<evidence type="ECO:0000313" key="2">
    <source>
        <dbReference type="Proteomes" id="UP000295023"/>
    </source>
</evidence>